<keyword evidence="2" id="KW-0393">Immunoglobulin domain</keyword>
<gene>
    <name evidence="6" type="ORF">PENTCL1PPCAC_7950</name>
</gene>
<evidence type="ECO:0000313" key="7">
    <source>
        <dbReference type="Proteomes" id="UP001432027"/>
    </source>
</evidence>
<dbReference type="GO" id="GO:0007411">
    <property type="term" value="P:axon guidance"/>
    <property type="evidence" value="ECO:0007669"/>
    <property type="project" value="TreeGrafter"/>
</dbReference>
<feature type="domain" description="Ig-like" evidence="5">
    <location>
        <begin position="15"/>
        <end position="123"/>
    </location>
</feature>
<protein>
    <recommendedName>
        <fullName evidence="5">Ig-like domain-containing protein</fullName>
    </recommendedName>
</protein>
<dbReference type="GO" id="GO:0098632">
    <property type="term" value="F:cell-cell adhesion mediator activity"/>
    <property type="evidence" value="ECO:0007669"/>
    <property type="project" value="TreeGrafter"/>
</dbReference>
<dbReference type="SMART" id="SM00408">
    <property type="entry name" value="IGc2"/>
    <property type="match status" value="2"/>
</dbReference>
<evidence type="ECO:0000256" key="1">
    <source>
        <dbReference type="ARBA" id="ARBA00022737"/>
    </source>
</evidence>
<accession>A0AAV5SRU6</accession>
<dbReference type="PANTHER" id="PTHR10075">
    <property type="entry name" value="BASIGIN RELATED"/>
    <property type="match status" value="1"/>
</dbReference>
<evidence type="ECO:0000256" key="2">
    <source>
        <dbReference type="ARBA" id="ARBA00023319"/>
    </source>
</evidence>
<sequence length="316" mass="34655">QICHRLAIVLLLGTPFSVADESKKAEKTLEQFVPVGSTTALMCEPIFSGDSSFAIWYKDGEAIANVTSKSNALLPDRTYKPEQSVPEVGFLIVSDIRREDAGTYECRDGVTGAKGAASTLRVAYVEPLPLEGHISLAPRRVALGDPLRLRCAAPAADPAPTVTWQLNSSPISRYSPDATSHPNGTLYIPRFTLTHLGLYTCNFTNFGGRATSRVFIDAKDLAIDRELPDISDSVSQRCTYFFRACILWFLIGCLATSCVVLIYLLLALCCLQPRRRRTMRPSFFARSHPSLGPGFRKPVVPLPDYYIPAPTQPPAS</sequence>
<organism evidence="6 7">
    <name type="scientific">Pristionchus entomophagus</name>
    <dbReference type="NCBI Taxonomy" id="358040"/>
    <lineage>
        <taxon>Eukaryota</taxon>
        <taxon>Metazoa</taxon>
        <taxon>Ecdysozoa</taxon>
        <taxon>Nematoda</taxon>
        <taxon>Chromadorea</taxon>
        <taxon>Rhabditida</taxon>
        <taxon>Rhabditina</taxon>
        <taxon>Diplogasteromorpha</taxon>
        <taxon>Diplogasteroidea</taxon>
        <taxon>Neodiplogasteridae</taxon>
        <taxon>Pristionchus</taxon>
    </lineage>
</organism>
<reference evidence="6" key="1">
    <citation type="submission" date="2023-10" db="EMBL/GenBank/DDBJ databases">
        <title>Genome assembly of Pristionchus species.</title>
        <authorList>
            <person name="Yoshida K."/>
            <person name="Sommer R.J."/>
        </authorList>
    </citation>
    <scope>NUCLEOTIDE SEQUENCE</scope>
    <source>
        <strain evidence="6">RS0144</strain>
    </source>
</reference>
<comment type="caution">
    <text evidence="6">The sequence shown here is derived from an EMBL/GenBank/DDBJ whole genome shotgun (WGS) entry which is preliminary data.</text>
</comment>
<dbReference type="GO" id="GO:0030424">
    <property type="term" value="C:axon"/>
    <property type="evidence" value="ECO:0007669"/>
    <property type="project" value="TreeGrafter"/>
</dbReference>
<feature type="chain" id="PRO_5043775356" description="Ig-like domain-containing protein" evidence="4">
    <location>
        <begin position="20"/>
        <end position="316"/>
    </location>
</feature>
<evidence type="ECO:0000256" key="3">
    <source>
        <dbReference type="SAM" id="Phobius"/>
    </source>
</evidence>
<dbReference type="InterPro" id="IPR003598">
    <property type="entry name" value="Ig_sub2"/>
</dbReference>
<keyword evidence="3" id="KW-0472">Membrane</keyword>
<feature type="non-terminal residue" evidence="6">
    <location>
        <position position="1"/>
    </location>
</feature>
<dbReference type="Pfam" id="PF13927">
    <property type="entry name" value="Ig_3"/>
    <property type="match status" value="1"/>
</dbReference>
<dbReference type="SUPFAM" id="SSF48726">
    <property type="entry name" value="Immunoglobulin"/>
    <property type="match status" value="2"/>
</dbReference>
<dbReference type="InterPro" id="IPR003599">
    <property type="entry name" value="Ig_sub"/>
</dbReference>
<keyword evidence="4" id="KW-0732">Signal</keyword>
<feature type="transmembrane region" description="Helical" evidence="3">
    <location>
        <begin position="246"/>
        <end position="271"/>
    </location>
</feature>
<feature type="signal peptide" evidence="4">
    <location>
        <begin position="1"/>
        <end position="19"/>
    </location>
</feature>
<proteinExistence type="predicted"/>
<dbReference type="GO" id="GO:0007156">
    <property type="term" value="P:homophilic cell adhesion via plasma membrane adhesion molecules"/>
    <property type="evidence" value="ECO:0007669"/>
    <property type="project" value="TreeGrafter"/>
</dbReference>
<feature type="domain" description="Ig-like" evidence="5">
    <location>
        <begin position="129"/>
        <end position="217"/>
    </location>
</feature>
<dbReference type="EMBL" id="BTSX01000002">
    <property type="protein sequence ID" value="GMS85775.1"/>
    <property type="molecule type" value="Genomic_DNA"/>
</dbReference>
<keyword evidence="3" id="KW-1133">Transmembrane helix</keyword>
<evidence type="ECO:0000313" key="6">
    <source>
        <dbReference type="EMBL" id="GMS85775.1"/>
    </source>
</evidence>
<keyword evidence="7" id="KW-1185">Reference proteome</keyword>
<evidence type="ECO:0000256" key="4">
    <source>
        <dbReference type="SAM" id="SignalP"/>
    </source>
</evidence>
<dbReference type="PROSITE" id="PS50835">
    <property type="entry name" value="IG_LIKE"/>
    <property type="match status" value="2"/>
</dbReference>
<dbReference type="Gene3D" id="2.60.40.10">
    <property type="entry name" value="Immunoglobulins"/>
    <property type="match status" value="2"/>
</dbReference>
<dbReference type="PANTHER" id="PTHR10075:SF100">
    <property type="entry name" value="FASCICLIN-2"/>
    <property type="match status" value="1"/>
</dbReference>
<dbReference type="AlphaFoldDB" id="A0AAV5SRU6"/>
<dbReference type="SMART" id="SM00409">
    <property type="entry name" value="IG"/>
    <property type="match status" value="2"/>
</dbReference>
<dbReference type="InterPro" id="IPR013783">
    <property type="entry name" value="Ig-like_fold"/>
</dbReference>
<keyword evidence="3" id="KW-0812">Transmembrane</keyword>
<keyword evidence="1" id="KW-0677">Repeat</keyword>
<name>A0AAV5SRU6_9BILA</name>
<dbReference type="GO" id="GO:0005886">
    <property type="term" value="C:plasma membrane"/>
    <property type="evidence" value="ECO:0007669"/>
    <property type="project" value="TreeGrafter"/>
</dbReference>
<dbReference type="Proteomes" id="UP001432027">
    <property type="component" value="Unassembled WGS sequence"/>
</dbReference>
<dbReference type="InterPro" id="IPR036179">
    <property type="entry name" value="Ig-like_dom_sf"/>
</dbReference>
<dbReference type="InterPro" id="IPR007110">
    <property type="entry name" value="Ig-like_dom"/>
</dbReference>
<evidence type="ECO:0000259" key="5">
    <source>
        <dbReference type="PROSITE" id="PS50835"/>
    </source>
</evidence>
<dbReference type="GO" id="GO:0070593">
    <property type="term" value="P:dendrite self-avoidance"/>
    <property type="evidence" value="ECO:0007669"/>
    <property type="project" value="TreeGrafter"/>
</dbReference>
<dbReference type="CDD" id="cd00096">
    <property type="entry name" value="Ig"/>
    <property type="match status" value="2"/>
</dbReference>